<feature type="transmembrane region" description="Helical" evidence="16">
    <location>
        <begin position="185"/>
        <end position="203"/>
    </location>
</feature>
<comment type="subcellular location">
    <subcellularLocation>
        <location evidence="2">Cell inner membrane</location>
        <topology evidence="2">Multi-pass membrane protein</topology>
    </subcellularLocation>
</comment>
<keyword evidence="9 15" id="KW-0521">NADP</keyword>
<name>A0ABP7DP79_9SPHN</name>
<evidence type="ECO:0000256" key="14">
    <source>
        <dbReference type="ARBA" id="ARBA00048202"/>
    </source>
</evidence>
<evidence type="ECO:0000313" key="19">
    <source>
        <dbReference type="Proteomes" id="UP001500523"/>
    </source>
</evidence>
<evidence type="ECO:0000259" key="17">
    <source>
        <dbReference type="Pfam" id="PF02233"/>
    </source>
</evidence>
<keyword evidence="12 15" id="KW-0520">NAD</keyword>
<dbReference type="InterPro" id="IPR029035">
    <property type="entry name" value="DHS-like_NAD/FAD-binding_dom"/>
</dbReference>
<reference evidence="19" key="1">
    <citation type="journal article" date="2019" name="Int. J. Syst. Evol. Microbiol.">
        <title>The Global Catalogue of Microorganisms (GCM) 10K type strain sequencing project: providing services to taxonomists for standard genome sequencing and annotation.</title>
        <authorList>
            <consortium name="The Broad Institute Genomics Platform"/>
            <consortium name="The Broad Institute Genome Sequencing Center for Infectious Disease"/>
            <person name="Wu L."/>
            <person name="Ma J."/>
        </authorList>
    </citation>
    <scope>NUCLEOTIDE SEQUENCE [LARGE SCALE GENOMIC DNA]</scope>
    <source>
        <strain evidence="19">JCM 17498</strain>
    </source>
</reference>
<evidence type="ECO:0000256" key="3">
    <source>
        <dbReference type="ARBA" id="ARBA00007919"/>
    </source>
</evidence>
<keyword evidence="19" id="KW-1185">Reference proteome</keyword>
<evidence type="ECO:0000256" key="2">
    <source>
        <dbReference type="ARBA" id="ARBA00004429"/>
    </source>
</evidence>
<organism evidence="18 19">
    <name type="scientific">Sphingomonas cynarae</name>
    <dbReference type="NCBI Taxonomy" id="930197"/>
    <lineage>
        <taxon>Bacteria</taxon>
        <taxon>Pseudomonadati</taxon>
        <taxon>Pseudomonadota</taxon>
        <taxon>Alphaproteobacteria</taxon>
        <taxon>Sphingomonadales</taxon>
        <taxon>Sphingomonadaceae</taxon>
        <taxon>Sphingomonas</taxon>
    </lineage>
</organism>
<dbReference type="Gene3D" id="3.40.50.1220">
    <property type="entry name" value="TPP-binding domain"/>
    <property type="match status" value="1"/>
</dbReference>
<feature type="transmembrane region" description="Helical" evidence="16">
    <location>
        <begin position="251"/>
        <end position="278"/>
    </location>
</feature>
<keyword evidence="10 15" id="KW-1278">Translocase</keyword>
<evidence type="ECO:0000256" key="10">
    <source>
        <dbReference type="ARBA" id="ARBA00022967"/>
    </source>
</evidence>
<comment type="function">
    <text evidence="1 15">The transhydrogenation between NADH and NADP is coupled to respiration and ATP hydrolysis and functions as a proton pump across the membrane.</text>
</comment>
<evidence type="ECO:0000256" key="7">
    <source>
        <dbReference type="ARBA" id="ARBA00022519"/>
    </source>
</evidence>
<evidence type="ECO:0000256" key="1">
    <source>
        <dbReference type="ARBA" id="ARBA00003943"/>
    </source>
</evidence>
<dbReference type="SUPFAM" id="SSF52467">
    <property type="entry name" value="DHS-like NAD/FAD-binding domain"/>
    <property type="match status" value="1"/>
</dbReference>
<dbReference type="Pfam" id="PF02233">
    <property type="entry name" value="PNTB"/>
    <property type="match status" value="1"/>
</dbReference>
<feature type="transmembrane region" description="Helical" evidence="16">
    <location>
        <begin position="48"/>
        <end position="66"/>
    </location>
</feature>
<keyword evidence="6 15" id="KW-1003">Cell membrane</keyword>
<dbReference type="EMBL" id="BAABBF010000003">
    <property type="protein sequence ID" value="GAA3707156.1"/>
    <property type="molecule type" value="Genomic_DNA"/>
</dbReference>
<dbReference type="PANTHER" id="PTHR44758">
    <property type="entry name" value="NAD(P) TRANSHYDROGENASE SUBUNIT BETA"/>
    <property type="match status" value="1"/>
</dbReference>
<evidence type="ECO:0000256" key="6">
    <source>
        <dbReference type="ARBA" id="ARBA00022475"/>
    </source>
</evidence>
<keyword evidence="11 16" id="KW-1133">Transmembrane helix</keyword>
<feature type="transmembrane region" description="Helical" evidence="16">
    <location>
        <begin position="149"/>
        <end position="170"/>
    </location>
</feature>
<evidence type="ECO:0000313" key="18">
    <source>
        <dbReference type="EMBL" id="GAA3707156.1"/>
    </source>
</evidence>
<keyword evidence="8 16" id="KW-0812">Transmembrane</keyword>
<sequence>MLENGPAVAHQVAANPWVALAYLIAGVCFILALRGLSSPATSQRGNRFGMAGMAIAIATTLVTHEIASLPEIVAAIAVGGAIGFVIARRIAMTAMPQLVAAFHSLVGLAAVMVGIAAYLNPQAFGIATLMIPMIGDPVAIIHPASRIELGLGVAIGAITFSGSIIAFLKLNGNMGGKPILLPGRHVINLAILAAIVVLVAWFTQDQSPHIFWAITTLSFAIGFLLIVPIGGADMPVVVSMLNSYSGWAAAAMGFTLGNTAMIITGALVGSSGAILSYIMCRAMNRSFISVIAGGFGTTDGGSGPATASDRPWKRGSAEDAAFLMGQASQVIIVPGYGMAVAQAQHALREMADKLKEEGVRVKYAIHPVAGRMPGHMNVLLAEANVPYDDVFELEDINSEFAQTDVAFVIGANDVTNPAAKTDKTSPIYGMPVLDVEKAGTVLFIKRSMGGVGYAGVDNELFYRDNTMMLLADAKKMVEEIVKSL</sequence>
<evidence type="ECO:0000256" key="5">
    <source>
        <dbReference type="ARBA" id="ARBA00014581"/>
    </source>
</evidence>
<feature type="transmembrane region" description="Helical" evidence="16">
    <location>
        <begin position="124"/>
        <end position="142"/>
    </location>
</feature>
<feature type="transmembrane region" description="Helical" evidence="16">
    <location>
        <begin position="210"/>
        <end position="231"/>
    </location>
</feature>
<keyword evidence="7 15" id="KW-0997">Cell inner membrane</keyword>
<evidence type="ECO:0000256" key="12">
    <source>
        <dbReference type="ARBA" id="ARBA00023027"/>
    </source>
</evidence>
<feature type="transmembrane region" description="Helical" evidence="16">
    <location>
        <begin position="17"/>
        <end position="36"/>
    </location>
</feature>
<evidence type="ECO:0000256" key="9">
    <source>
        <dbReference type="ARBA" id="ARBA00022857"/>
    </source>
</evidence>
<accession>A0ABP7DP79</accession>
<evidence type="ECO:0000256" key="8">
    <source>
        <dbReference type="ARBA" id="ARBA00022692"/>
    </source>
</evidence>
<feature type="transmembrane region" description="Helical" evidence="16">
    <location>
        <begin position="98"/>
        <end position="118"/>
    </location>
</feature>
<dbReference type="EC" id="7.1.1.1" evidence="4 15"/>
<gene>
    <name evidence="18" type="ORF">GCM10022268_15720</name>
</gene>
<feature type="transmembrane region" description="Helical" evidence="16">
    <location>
        <begin position="72"/>
        <end position="91"/>
    </location>
</feature>
<dbReference type="PIRSF" id="PIRSF000204">
    <property type="entry name" value="PNTB"/>
    <property type="match status" value="1"/>
</dbReference>
<evidence type="ECO:0000256" key="4">
    <source>
        <dbReference type="ARBA" id="ARBA00012943"/>
    </source>
</evidence>
<dbReference type="RefSeq" id="WP_344692811.1">
    <property type="nucleotide sequence ID" value="NZ_BAABBF010000003.1"/>
</dbReference>
<evidence type="ECO:0000256" key="13">
    <source>
        <dbReference type="ARBA" id="ARBA00023136"/>
    </source>
</evidence>
<evidence type="ECO:0000256" key="16">
    <source>
        <dbReference type="SAM" id="Phobius"/>
    </source>
</evidence>
<comment type="similarity">
    <text evidence="3 15">Belongs to the PNT beta subunit family.</text>
</comment>
<evidence type="ECO:0000256" key="15">
    <source>
        <dbReference type="PIRNR" id="PIRNR000204"/>
    </source>
</evidence>
<dbReference type="InterPro" id="IPR012136">
    <property type="entry name" value="NADH_DH_b"/>
</dbReference>
<dbReference type="PANTHER" id="PTHR44758:SF1">
    <property type="entry name" value="NAD(P) TRANSHYDROGENASE SUBUNIT BETA"/>
    <property type="match status" value="1"/>
</dbReference>
<proteinExistence type="inferred from homology"/>
<feature type="domain" description="NADP transhydrogenase beta-like" evidence="17">
    <location>
        <begin position="19"/>
        <end position="482"/>
    </location>
</feature>
<protein>
    <recommendedName>
        <fullName evidence="5 15">NAD(P) transhydrogenase subunit beta</fullName>
        <ecNumber evidence="4 15">7.1.1.1</ecNumber>
    </recommendedName>
    <alternativeName>
        <fullName evidence="15">Nicotinamide nucleotide transhydrogenase subunit beta</fullName>
    </alternativeName>
</protein>
<evidence type="ECO:0000256" key="11">
    <source>
        <dbReference type="ARBA" id="ARBA00022989"/>
    </source>
</evidence>
<dbReference type="Proteomes" id="UP001500523">
    <property type="component" value="Unassembled WGS sequence"/>
</dbReference>
<dbReference type="InterPro" id="IPR034300">
    <property type="entry name" value="PNTB-like"/>
</dbReference>
<comment type="catalytic activity">
    <reaction evidence="14 15">
        <text>NAD(+) + NADPH + H(+)(in) = NADH + NADP(+) + H(+)(out)</text>
        <dbReference type="Rhea" id="RHEA:47992"/>
        <dbReference type="ChEBI" id="CHEBI:15378"/>
        <dbReference type="ChEBI" id="CHEBI:57540"/>
        <dbReference type="ChEBI" id="CHEBI:57783"/>
        <dbReference type="ChEBI" id="CHEBI:57945"/>
        <dbReference type="ChEBI" id="CHEBI:58349"/>
        <dbReference type="EC" id="7.1.1.1"/>
    </reaction>
</comment>
<keyword evidence="13 15" id="KW-0472">Membrane</keyword>
<comment type="caution">
    <text evidence="18">The sequence shown here is derived from an EMBL/GenBank/DDBJ whole genome shotgun (WGS) entry which is preliminary data.</text>
</comment>